<organism evidence="1">
    <name type="scientific">Cladocopium goreaui</name>
    <dbReference type="NCBI Taxonomy" id="2562237"/>
    <lineage>
        <taxon>Eukaryota</taxon>
        <taxon>Sar</taxon>
        <taxon>Alveolata</taxon>
        <taxon>Dinophyceae</taxon>
        <taxon>Suessiales</taxon>
        <taxon>Symbiodiniaceae</taxon>
        <taxon>Cladocopium</taxon>
    </lineage>
</organism>
<accession>A0A9P1GEN0</accession>
<sequence length="136" mass="15095">MGICEEVNLDGPLPFADRPISSAVWPQLSTRRTRVAKVMLLQRMSRIGARAPLVQLLPIRSPLVLLPRALPQSARSFSAIPGPEDQWNLKKVAKGPIPPMLLLFGIAMWMNRSKNWDGSPRMSNVSIKIFGANMPI</sequence>
<reference evidence="2" key="2">
    <citation type="submission" date="2024-04" db="EMBL/GenBank/DDBJ databases">
        <authorList>
            <person name="Chen Y."/>
            <person name="Shah S."/>
            <person name="Dougan E. K."/>
            <person name="Thang M."/>
            <person name="Chan C."/>
        </authorList>
    </citation>
    <scope>NUCLEOTIDE SEQUENCE [LARGE SCALE GENOMIC DNA]</scope>
</reference>
<dbReference type="EMBL" id="CAMXCT010004757">
    <property type="protein sequence ID" value="CAI4010273.1"/>
    <property type="molecule type" value="Genomic_DNA"/>
</dbReference>
<reference evidence="1" key="1">
    <citation type="submission" date="2022-10" db="EMBL/GenBank/DDBJ databases">
        <authorList>
            <person name="Chen Y."/>
            <person name="Dougan E. K."/>
            <person name="Chan C."/>
            <person name="Rhodes N."/>
            <person name="Thang M."/>
        </authorList>
    </citation>
    <scope>NUCLEOTIDE SEQUENCE</scope>
</reference>
<evidence type="ECO:0000313" key="3">
    <source>
        <dbReference type="Proteomes" id="UP001152797"/>
    </source>
</evidence>
<evidence type="ECO:0000313" key="2">
    <source>
        <dbReference type="EMBL" id="CAL1163648.1"/>
    </source>
</evidence>
<dbReference type="AlphaFoldDB" id="A0A9P1GEN0"/>
<comment type="caution">
    <text evidence="1">The sequence shown here is derived from an EMBL/GenBank/DDBJ whole genome shotgun (WGS) entry which is preliminary data.</text>
</comment>
<evidence type="ECO:0000313" key="1">
    <source>
        <dbReference type="EMBL" id="CAI4010273.1"/>
    </source>
</evidence>
<dbReference type="EMBL" id="CAMXCT020004757">
    <property type="protein sequence ID" value="CAL1163648.1"/>
    <property type="molecule type" value="Genomic_DNA"/>
</dbReference>
<keyword evidence="3" id="KW-1185">Reference proteome</keyword>
<proteinExistence type="predicted"/>
<gene>
    <name evidence="1" type="ORF">C1SCF055_LOCUS35552</name>
</gene>
<dbReference type="Proteomes" id="UP001152797">
    <property type="component" value="Unassembled WGS sequence"/>
</dbReference>
<name>A0A9P1GEN0_9DINO</name>
<protein>
    <submittedName>
        <fullName evidence="1">Uncharacterized protein</fullName>
    </submittedName>
</protein>
<dbReference type="EMBL" id="CAMXCT030004757">
    <property type="protein sequence ID" value="CAL4797585.1"/>
    <property type="molecule type" value="Genomic_DNA"/>
</dbReference>